<accession>A0A5E7UHN8</accession>
<proteinExistence type="predicted"/>
<dbReference type="Proteomes" id="UP000381378">
    <property type="component" value="Unassembled WGS sequence"/>
</dbReference>
<evidence type="ECO:0000256" key="1">
    <source>
        <dbReference type="SAM" id="MobiDB-lite"/>
    </source>
</evidence>
<feature type="region of interest" description="Disordered" evidence="1">
    <location>
        <begin position="38"/>
        <end position="72"/>
    </location>
</feature>
<evidence type="ECO:0000313" key="2">
    <source>
        <dbReference type="EMBL" id="VVQ07174.1"/>
    </source>
</evidence>
<evidence type="ECO:0000313" key="3">
    <source>
        <dbReference type="Proteomes" id="UP000381378"/>
    </source>
</evidence>
<name>A0A5E7UHN8_PSEFL</name>
<sequence>MRLAFLKMPGCLSSCLFKKLTVRLVFSGYLKPSKPIGPGVENGADACGEPGVRGGAEGRRDSGSTPETGEGIATGCLRPSTKLFKAGMVLGSRAAHLEPNLDTTVSPANPNATNPRVLADSESPVIAATALATPVKADTIVATPATVEPAAPTVYFNGNCPAAPHCKASLASL</sequence>
<gene>
    <name evidence="2" type="ORF">PS928_03206</name>
</gene>
<reference evidence="2 3" key="1">
    <citation type="submission" date="2019-09" db="EMBL/GenBank/DDBJ databases">
        <authorList>
            <person name="Chandra G."/>
            <person name="Truman W A."/>
        </authorList>
    </citation>
    <scope>NUCLEOTIDE SEQUENCE [LARGE SCALE GENOMIC DNA]</scope>
    <source>
        <strain evidence="2">PS928</strain>
    </source>
</reference>
<dbReference type="EMBL" id="CABVJF010000011">
    <property type="protein sequence ID" value="VVQ07174.1"/>
    <property type="molecule type" value="Genomic_DNA"/>
</dbReference>
<protein>
    <submittedName>
        <fullName evidence="2">Uncharacterized protein</fullName>
    </submittedName>
</protein>
<organism evidence="2 3">
    <name type="scientific">Pseudomonas fluorescens</name>
    <dbReference type="NCBI Taxonomy" id="294"/>
    <lineage>
        <taxon>Bacteria</taxon>
        <taxon>Pseudomonadati</taxon>
        <taxon>Pseudomonadota</taxon>
        <taxon>Gammaproteobacteria</taxon>
        <taxon>Pseudomonadales</taxon>
        <taxon>Pseudomonadaceae</taxon>
        <taxon>Pseudomonas</taxon>
    </lineage>
</organism>
<dbReference type="AlphaFoldDB" id="A0A5E7UHN8"/>